<organism evidence="2 3">
    <name type="scientific">Diploscapter pachys</name>
    <dbReference type="NCBI Taxonomy" id="2018661"/>
    <lineage>
        <taxon>Eukaryota</taxon>
        <taxon>Metazoa</taxon>
        <taxon>Ecdysozoa</taxon>
        <taxon>Nematoda</taxon>
        <taxon>Chromadorea</taxon>
        <taxon>Rhabditida</taxon>
        <taxon>Rhabditina</taxon>
        <taxon>Rhabditomorpha</taxon>
        <taxon>Rhabditoidea</taxon>
        <taxon>Rhabditidae</taxon>
        <taxon>Diploscapter</taxon>
    </lineage>
</organism>
<evidence type="ECO:0000313" key="3">
    <source>
        <dbReference type="Proteomes" id="UP000218231"/>
    </source>
</evidence>
<evidence type="ECO:0000256" key="1">
    <source>
        <dbReference type="SAM" id="MobiDB-lite"/>
    </source>
</evidence>
<protein>
    <submittedName>
        <fullName evidence="2">Uncharacterized protein</fullName>
    </submittedName>
</protein>
<feature type="compositionally biased region" description="Polar residues" evidence="1">
    <location>
        <begin position="80"/>
        <end position="93"/>
    </location>
</feature>
<name>A0A2A2JU69_9BILA</name>
<dbReference type="Proteomes" id="UP000218231">
    <property type="component" value="Unassembled WGS sequence"/>
</dbReference>
<sequence length="93" mass="10591">MATITIPKIPVANMVETNLQTMDMMDLHLYEKYRFHIFGHMKFPIFEASSGGGYDGASKPSHRGHRPGSGSRHKSKSHNQEAYGSDQQYLWIH</sequence>
<comment type="caution">
    <text evidence="2">The sequence shown here is derived from an EMBL/GenBank/DDBJ whole genome shotgun (WGS) entry which is preliminary data.</text>
</comment>
<dbReference type="EMBL" id="LIAE01010218">
    <property type="protein sequence ID" value="PAV65208.1"/>
    <property type="molecule type" value="Genomic_DNA"/>
</dbReference>
<proteinExistence type="predicted"/>
<dbReference type="AlphaFoldDB" id="A0A2A2JU69"/>
<reference evidence="2 3" key="1">
    <citation type="journal article" date="2017" name="Curr. Biol.">
        <title>Genome architecture and evolution of a unichromosomal asexual nematode.</title>
        <authorList>
            <person name="Fradin H."/>
            <person name="Zegar C."/>
            <person name="Gutwein M."/>
            <person name="Lucas J."/>
            <person name="Kovtun M."/>
            <person name="Corcoran D."/>
            <person name="Baugh L.R."/>
            <person name="Kiontke K."/>
            <person name="Gunsalus K."/>
            <person name="Fitch D.H."/>
            <person name="Piano F."/>
        </authorList>
    </citation>
    <scope>NUCLEOTIDE SEQUENCE [LARGE SCALE GENOMIC DNA]</scope>
    <source>
        <strain evidence="2">PF1309</strain>
    </source>
</reference>
<evidence type="ECO:0000313" key="2">
    <source>
        <dbReference type="EMBL" id="PAV65208.1"/>
    </source>
</evidence>
<gene>
    <name evidence="2" type="ORF">WR25_14531</name>
</gene>
<feature type="region of interest" description="Disordered" evidence="1">
    <location>
        <begin position="53"/>
        <end position="93"/>
    </location>
</feature>
<keyword evidence="3" id="KW-1185">Reference proteome</keyword>
<accession>A0A2A2JU69</accession>
<feature type="compositionally biased region" description="Basic residues" evidence="1">
    <location>
        <begin position="60"/>
        <end position="77"/>
    </location>
</feature>